<dbReference type="SUPFAM" id="SSF50978">
    <property type="entry name" value="WD40 repeat-like"/>
    <property type="match status" value="1"/>
</dbReference>
<dbReference type="STRING" id="745531.A0A0C3NA60"/>
<name>A0A0C3NA60_PHLG1</name>
<sequence length="97" mass="10722">MVMRYLSFICSQGQAADCWICNVGPLWEPLTGHEGSVRCVVYSPESTYIISGSEDRTIRLWDAATGQPIGEPLQGHEGYVFSVAFSHDVTEASKHIM</sequence>
<evidence type="ECO:0000313" key="4">
    <source>
        <dbReference type="EMBL" id="KIP01359.1"/>
    </source>
</evidence>
<dbReference type="HOGENOM" id="CLU_2352324_0_0_1"/>
<dbReference type="PANTHER" id="PTHR22847:SF637">
    <property type="entry name" value="WD REPEAT DOMAIN 5B"/>
    <property type="match status" value="1"/>
</dbReference>
<evidence type="ECO:0000313" key="5">
    <source>
        <dbReference type="Proteomes" id="UP000053257"/>
    </source>
</evidence>
<evidence type="ECO:0000256" key="2">
    <source>
        <dbReference type="ARBA" id="ARBA00022737"/>
    </source>
</evidence>
<keyword evidence="5" id="KW-1185">Reference proteome</keyword>
<feature type="non-terminal residue" evidence="4">
    <location>
        <position position="97"/>
    </location>
</feature>
<dbReference type="PANTHER" id="PTHR22847">
    <property type="entry name" value="WD40 REPEAT PROTEIN"/>
    <property type="match status" value="1"/>
</dbReference>
<dbReference type="SMART" id="SM00320">
    <property type="entry name" value="WD40"/>
    <property type="match status" value="1"/>
</dbReference>
<feature type="repeat" description="WD" evidence="3">
    <location>
        <begin position="30"/>
        <end position="71"/>
    </location>
</feature>
<dbReference type="GO" id="GO:1990234">
    <property type="term" value="C:transferase complex"/>
    <property type="evidence" value="ECO:0007669"/>
    <property type="project" value="UniProtKB-ARBA"/>
</dbReference>
<dbReference type="InterPro" id="IPR036322">
    <property type="entry name" value="WD40_repeat_dom_sf"/>
</dbReference>
<dbReference type="InterPro" id="IPR001680">
    <property type="entry name" value="WD40_rpt"/>
</dbReference>
<dbReference type="PROSITE" id="PS50294">
    <property type="entry name" value="WD_REPEATS_REGION"/>
    <property type="match status" value="1"/>
</dbReference>
<dbReference type="PROSITE" id="PS50082">
    <property type="entry name" value="WD_REPEATS_2"/>
    <property type="match status" value="1"/>
</dbReference>
<protein>
    <submittedName>
        <fullName evidence="4">Uncharacterized protein</fullName>
    </submittedName>
</protein>
<dbReference type="InterPro" id="IPR015943">
    <property type="entry name" value="WD40/YVTN_repeat-like_dom_sf"/>
</dbReference>
<dbReference type="OrthoDB" id="2754813at2759"/>
<dbReference type="InterPro" id="IPR019775">
    <property type="entry name" value="WD40_repeat_CS"/>
</dbReference>
<gene>
    <name evidence="4" type="ORF">PHLGIDRAFT_362333</name>
</gene>
<evidence type="ECO:0000256" key="1">
    <source>
        <dbReference type="ARBA" id="ARBA00022574"/>
    </source>
</evidence>
<dbReference type="Proteomes" id="UP000053257">
    <property type="component" value="Unassembled WGS sequence"/>
</dbReference>
<proteinExistence type="predicted"/>
<dbReference type="Gene3D" id="2.130.10.10">
    <property type="entry name" value="YVTN repeat-like/Quinoprotein amine dehydrogenase"/>
    <property type="match status" value="1"/>
</dbReference>
<dbReference type="EMBL" id="KN840810">
    <property type="protein sequence ID" value="KIP01359.1"/>
    <property type="molecule type" value="Genomic_DNA"/>
</dbReference>
<keyword evidence="1 3" id="KW-0853">WD repeat</keyword>
<dbReference type="AlphaFoldDB" id="A0A0C3NA60"/>
<organism evidence="4 5">
    <name type="scientific">Phlebiopsis gigantea (strain 11061_1 CR5-6)</name>
    <name type="common">White-rot fungus</name>
    <name type="synonym">Peniophora gigantea</name>
    <dbReference type="NCBI Taxonomy" id="745531"/>
    <lineage>
        <taxon>Eukaryota</taxon>
        <taxon>Fungi</taxon>
        <taxon>Dikarya</taxon>
        <taxon>Basidiomycota</taxon>
        <taxon>Agaricomycotina</taxon>
        <taxon>Agaricomycetes</taxon>
        <taxon>Polyporales</taxon>
        <taxon>Phanerochaetaceae</taxon>
        <taxon>Phlebiopsis</taxon>
    </lineage>
</organism>
<evidence type="ECO:0000256" key="3">
    <source>
        <dbReference type="PROSITE-ProRule" id="PRU00221"/>
    </source>
</evidence>
<dbReference type="PROSITE" id="PS00678">
    <property type="entry name" value="WD_REPEATS_1"/>
    <property type="match status" value="1"/>
</dbReference>
<keyword evidence="2" id="KW-0677">Repeat</keyword>
<accession>A0A0C3NA60</accession>
<dbReference type="Pfam" id="PF00400">
    <property type="entry name" value="WD40"/>
    <property type="match status" value="1"/>
</dbReference>
<reference evidence="4 5" key="1">
    <citation type="journal article" date="2014" name="PLoS Genet.">
        <title>Analysis of the Phlebiopsis gigantea genome, transcriptome and secretome provides insight into its pioneer colonization strategies of wood.</title>
        <authorList>
            <person name="Hori C."/>
            <person name="Ishida T."/>
            <person name="Igarashi K."/>
            <person name="Samejima M."/>
            <person name="Suzuki H."/>
            <person name="Master E."/>
            <person name="Ferreira P."/>
            <person name="Ruiz-Duenas F.J."/>
            <person name="Held B."/>
            <person name="Canessa P."/>
            <person name="Larrondo L.F."/>
            <person name="Schmoll M."/>
            <person name="Druzhinina I.S."/>
            <person name="Kubicek C.P."/>
            <person name="Gaskell J.A."/>
            <person name="Kersten P."/>
            <person name="St John F."/>
            <person name="Glasner J."/>
            <person name="Sabat G."/>
            <person name="Splinter BonDurant S."/>
            <person name="Syed K."/>
            <person name="Yadav J."/>
            <person name="Mgbeahuruike A.C."/>
            <person name="Kovalchuk A."/>
            <person name="Asiegbu F.O."/>
            <person name="Lackner G."/>
            <person name="Hoffmeister D."/>
            <person name="Rencoret J."/>
            <person name="Gutierrez A."/>
            <person name="Sun H."/>
            <person name="Lindquist E."/>
            <person name="Barry K."/>
            <person name="Riley R."/>
            <person name="Grigoriev I.V."/>
            <person name="Henrissat B."/>
            <person name="Kues U."/>
            <person name="Berka R.M."/>
            <person name="Martinez A.T."/>
            <person name="Covert S.F."/>
            <person name="Blanchette R.A."/>
            <person name="Cullen D."/>
        </authorList>
    </citation>
    <scope>NUCLEOTIDE SEQUENCE [LARGE SCALE GENOMIC DNA]</scope>
    <source>
        <strain evidence="4 5">11061_1 CR5-6</strain>
    </source>
</reference>